<evidence type="ECO:0000256" key="2">
    <source>
        <dbReference type="ARBA" id="ARBA00004241"/>
    </source>
</evidence>
<organism evidence="24">
    <name type="scientific">Homo sapiens</name>
    <name type="common">Human</name>
    <dbReference type="NCBI Taxonomy" id="9606"/>
    <lineage>
        <taxon>Eukaryota</taxon>
        <taxon>Metazoa</taxon>
        <taxon>Chordata</taxon>
        <taxon>Craniata</taxon>
        <taxon>Vertebrata</taxon>
        <taxon>Euteleostomi</taxon>
        <taxon>Mammalia</taxon>
        <taxon>Eutheria</taxon>
        <taxon>Euarchontoglires</taxon>
        <taxon>Primates</taxon>
        <taxon>Haplorrhini</taxon>
        <taxon>Catarrhini</taxon>
        <taxon>Hominidae</taxon>
        <taxon>Homo</taxon>
    </lineage>
</organism>
<evidence type="ECO:0000256" key="9">
    <source>
        <dbReference type="ARBA" id="ARBA00022966"/>
    </source>
</evidence>
<dbReference type="PANTHER" id="PTHR11412:SF81">
    <property type="entry name" value="COMPLEMENT C3"/>
    <property type="match status" value="1"/>
</dbReference>
<dbReference type="InterPro" id="IPR019742">
    <property type="entry name" value="MacrogloblnA2_CS"/>
</dbReference>
<dbReference type="Pfam" id="PF01821">
    <property type="entry name" value="ANATO"/>
    <property type="match status" value="1"/>
</dbReference>
<dbReference type="Gene3D" id="2.40.50.120">
    <property type="match status" value="1"/>
</dbReference>
<dbReference type="InterPro" id="IPR001134">
    <property type="entry name" value="Netrin_domain"/>
</dbReference>
<dbReference type="InterPro" id="IPR035815">
    <property type="entry name" value="NTR_complement_C3"/>
</dbReference>
<evidence type="ECO:0000313" key="24">
    <source>
        <dbReference type="EMBL" id="BAG64978.1"/>
    </source>
</evidence>
<comment type="subunit">
    <text evidence="17">In absence of complement activation, the C3 precursor is first processed by the removal of 4 Arg residues, forming two chains, beta and alpha, linked by a disulfide bond.</text>
</comment>
<dbReference type="GO" id="GO:0005615">
    <property type="term" value="C:extracellular space"/>
    <property type="evidence" value="ECO:0007669"/>
    <property type="project" value="InterPro"/>
</dbReference>
<evidence type="ECO:0000256" key="13">
    <source>
        <dbReference type="ARBA" id="ARBA00093362"/>
    </source>
</evidence>
<keyword evidence="10" id="KW-1015">Disulfide bond</keyword>
<dbReference type="FunFam" id="2.60.40.1940:FF:000001">
    <property type="entry name" value="Complement component C3"/>
    <property type="match status" value="1"/>
</dbReference>
<dbReference type="InterPro" id="IPR013783">
    <property type="entry name" value="Ig-like_fold"/>
</dbReference>
<dbReference type="InterPro" id="IPR050473">
    <property type="entry name" value="A2M/Complement_sys"/>
</dbReference>
<keyword evidence="7 21" id="KW-0732">Signal</keyword>
<dbReference type="ProteomicsDB" id="5796"/>
<sequence>MGPTSGPSLLLLLLTHLPLALGSPMYSIITPNILRLESEETMVLEAHDAQGDVPVTVTVHDFPGKKLVLSSEKTVLTPATNHMGNVTFTIPANREFKSEKGRNKFVTVQATFGTQVVEKVVLVSLQSGYLFIQTDKTIYTPGSTVLYRIFTVNHKLLPVGRTVMVNIENPEGIPVKQDSLSSQNQLGVLPLSWDIPELVNMGQWKIRAYYENSPQQVFSTEFEVKEYVLPSFEVIVEPTEKFYYIYNEKGLEVTITARFLYGKKVEGTAFVIFGIQDGEQRISLPESLKRIPIEDGSGEVVLSRKVLLDGVQNPRAEDLVGKSLYVSATVILHSGSDMVQAERSGIPIVTSPYQIHFTKTPKYFKPGMPFDLMVFVTNPDGSPAYRVPVAVQGEDTVQSLTQGDGVAKLSINTHPSQKPLSITVRTKKQELSEAEQATRTMQALPYSTVGNSNNYLHLSVLRTELRPGETLNVNFLLRMDRAHEAKIRYYTYLIMNKGRLLKAGRQVREPGQDLVVLPLSITTDFIPSFRLVAYYTLIGASGQREVVADSVWVDVKDSCVGSLVVKSGQSEDRQPVPGQQMTLKIEGDHGARVVLVAVDKGVFVLNKKNKLTQSKIWDVVEKADIGCTPGSGKDYAGVFSDAGLTFTSSSGQQTAQRAELQCPQPAARRRRSVQLTEKRMDKVGKYPKELRKCCEDGMRENPMRFSCQRRTRFISLGEACKKVFLDCCNYITELRRQHARASHLGLARSNLDEDIIAEENIVPLKTGLQEVEVKAAVYHHFISDGVRKSLKVVPEGIRMNKTVAVRTLDPERLGREGVQKEDIPPADLSDQVPDTESETRILLQGTPVAQMTEDAVDAERLKHLIVTPSGCGEQNMIGMTPTVIAVHYLDETEQWEKFGLEKRQGALELIKKGYTQQLAFRQPSSAFAAFVKRAPSTWLTAYVVKVFSLAVNLIAIDSQVLCGAVKRLDKACEPGVDYVYKTRLVKVQLSNDFDEYIMAIEQTIKSGSDEVQVGQQRTFISPIKCREALKLEEKKHYLMWGLSSDFWGEKPNLSYIIGKDTWVEHWPEEDECQDEENQKQCQDLGAFTESMVVFGCPN</sequence>
<evidence type="ECO:0000256" key="11">
    <source>
        <dbReference type="ARBA" id="ARBA00023162"/>
    </source>
</evidence>
<dbReference type="MEROPS" id="I39.950"/>
<dbReference type="CDD" id="cd00017">
    <property type="entry name" value="ANATO"/>
    <property type="match status" value="1"/>
</dbReference>
<comment type="function">
    <text evidence="16">Precursor of non-enzymatic components of the classical, alternative, lectin and GZMK complement pathways, which consist in a cascade of proteins that leads to phagocytosis and breakdown of pathogens and signaling that strengthens the adaptive immune system.</text>
</comment>
<evidence type="ECO:0000259" key="23">
    <source>
        <dbReference type="PROSITE" id="PS50189"/>
    </source>
</evidence>
<keyword evidence="6" id="KW-0399">Innate immunity</keyword>
<dbReference type="GO" id="GO:0009986">
    <property type="term" value="C:cell surface"/>
    <property type="evidence" value="ECO:0007669"/>
    <property type="project" value="UniProtKB-SubCell"/>
</dbReference>
<dbReference type="Gene3D" id="2.60.40.1930">
    <property type="match status" value="3"/>
</dbReference>
<keyword evidence="8" id="KW-0180">Complement pathway</keyword>
<feature type="domain" description="NTR" evidence="23">
    <location>
        <begin position="958"/>
        <end position="1096"/>
    </location>
</feature>
<evidence type="ECO:0000256" key="7">
    <source>
        <dbReference type="ARBA" id="ARBA00022729"/>
    </source>
</evidence>
<dbReference type="PROSITE" id="PS50189">
    <property type="entry name" value="NTR"/>
    <property type="match status" value="1"/>
</dbReference>
<dbReference type="FunFam" id="2.60.40.1930:FF:000008">
    <property type="entry name" value="Complement C3"/>
    <property type="match status" value="1"/>
</dbReference>
<dbReference type="Pfam" id="PF01759">
    <property type="entry name" value="NTR"/>
    <property type="match status" value="1"/>
</dbReference>
<evidence type="ECO:0000259" key="22">
    <source>
        <dbReference type="PROSITE" id="PS01178"/>
    </source>
</evidence>
<evidence type="ECO:0000256" key="4">
    <source>
        <dbReference type="ARBA" id="ARBA00017018"/>
    </source>
</evidence>
<dbReference type="InterPro" id="IPR011625">
    <property type="entry name" value="A2M_N_BRD"/>
</dbReference>
<comment type="function">
    <text evidence="13">Non-enzymatic component of C5 convertase. Generated following cleavage by C3 convertase, it covalently attaches to the surface of pathogens, where it acts as an opsonin that marks the surface of antigens for removal. Complement C3b binds covalently via its reactive thioester, to cell surface carbohydrates or immune aggregates. Together with complement C4b, it then recruits the serine protease complement C2b to form the C5 convertase, which cleaves and activate C5, the next component of the complement pathways. In the alternative complement pathway, recruits the serine protease CFB to form the C5 convertase that cleaves and activates C5.</text>
</comment>
<evidence type="ECO:0000256" key="21">
    <source>
        <dbReference type="SAM" id="SignalP"/>
    </source>
</evidence>
<dbReference type="InterPro" id="IPR041555">
    <property type="entry name" value="MG3"/>
</dbReference>
<dbReference type="FunFam" id="6.20.50.160:FF:000003">
    <property type="entry name" value="Complement C3"/>
    <property type="match status" value="1"/>
</dbReference>
<dbReference type="FunFam" id="2.40.50.120:FF:000013">
    <property type="entry name" value="Complement C3"/>
    <property type="match status" value="1"/>
</dbReference>
<keyword evidence="9" id="KW-0882">Thioester bond</keyword>
<dbReference type="Pfam" id="PF01835">
    <property type="entry name" value="MG2"/>
    <property type="match status" value="1"/>
</dbReference>
<proteinExistence type="evidence at transcript level"/>
<dbReference type="InterPro" id="IPR000020">
    <property type="entry name" value="Anaphylatoxin/fibulin"/>
</dbReference>
<dbReference type="Pfam" id="PF07703">
    <property type="entry name" value="A2M_BRD"/>
    <property type="match status" value="1"/>
</dbReference>
<keyword evidence="6" id="KW-0391">Immunity</keyword>
<keyword evidence="11" id="KW-0179">Complement alternate pathway</keyword>
<dbReference type="Pfam" id="PF17791">
    <property type="entry name" value="MG3"/>
    <property type="match status" value="1"/>
</dbReference>
<evidence type="ECO:0000256" key="18">
    <source>
        <dbReference type="ARBA" id="ARBA00093492"/>
    </source>
</evidence>
<evidence type="ECO:0000256" key="19">
    <source>
        <dbReference type="ARBA" id="ARBA00093550"/>
    </source>
</evidence>
<dbReference type="InterPro" id="IPR008993">
    <property type="entry name" value="TIMP-like_OB-fold"/>
</dbReference>
<dbReference type="InterPro" id="IPR002890">
    <property type="entry name" value="MG2"/>
</dbReference>
<name>B4E216_HUMAN</name>
<dbReference type="AlphaFoldDB" id="B4E216"/>
<dbReference type="CDD" id="cd03583">
    <property type="entry name" value="NTR_complement_C3"/>
    <property type="match status" value="1"/>
</dbReference>
<keyword evidence="5" id="KW-0964">Secreted</keyword>
<dbReference type="SMART" id="SM01419">
    <property type="entry name" value="Thiol-ester_cl"/>
    <property type="match status" value="1"/>
</dbReference>
<dbReference type="Pfam" id="PF21406">
    <property type="entry name" value="C3_CUB1"/>
    <property type="match status" value="1"/>
</dbReference>
<comment type="subunit">
    <text evidence="19">Complement C3b is composed of complement C3b and complement C3 beta chains that are associated via disulfide bonds. Non-enzymatic component of the C5 convertase, also named C4bC2bC3b, composed of the serine protease complement C2b (C2), complement C3b, as well as complement C4b (C4). Non-enzymatic component of the C5 convertase of the alternative complement pathways composed of the serine protease complement CFB and complement C3b. Interacts with CFP; interaction takes place together with CFB in the alternative complement system and allows the complex to become active. Interacts with CR1 (via Sushi 8 and Sushi 9 domains). Interacts with CFH.</text>
</comment>
<dbReference type="Pfam" id="PF17789">
    <property type="entry name" value="MG4"/>
    <property type="match status" value="1"/>
</dbReference>
<keyword evidence="12" id="KW-0395">Inflammatory response</keyword>
<feature type="chain" id="PRO_5002801120" description="Complement C3" evidence="21">
    <location>
        <begin position="23"/>
        <end position="1098"/>
    </location>
</feature>
<comment type="subunit">
    <text evidence="20">Interacts with CFH. Interacts with CR2.</text>
</comment>
<evidence type="ECO:0000256" key="10">
    <source>
        <dbReference type="ARBA" id="ARBA00023157"/>
    </source>
</evidence>
<comment type="function">
    <text evidence="1">Acts as a chemoattractant for neutrophils in chronic inflammation.</text>
</comment>
<dbReference type="InterPro" id="IPR001840">
    <property type="entry name" value="Anaphylatoxn_comp_syst_dom"/>
</dbReference>
<evidence type="ECO:0000256" key="8">
    <source>
        <dbReference type="ARBA" id="ARBA00022875"/>
    </source>
</evidence>
<comment type="subunit">
    <text evidence="18">During pregnancy, C3dg exists as a complex (probably a 2:2:2 heterohexamer) with AGT and the proform of PRG2. Interacts with CR2 (via the N-terminal Sushi domains 1 and 2).</text>
</comment>
<evidence type="ECO:0000256" key="16">
    <source>
        <dbReference type="ARBA" id="ARBA00093409"/>
    </source>
</evidence>
<dbReference type="InterPro" id="IPR011626">
    <property type="entry name" value="Alpha-macroglobulin_TED"/>
</dbReference>
<dbReference type="SUPFAM" id="SSF50242">
    <property type="entry name" value="TIMP-like"/>
    <property type="match status" value="1"/>
</dbReference>
<dbReference type="GO" id="GO:0006958">
    <property type="term" value="P:complement activation, classical pathway"/>
    <property type="evidence" value="ECO:0007669"/>
    <property type="project" value="UniProtKB-KW"/>
</dbReference>
<dbReference type="FunFam" id="2.60.40.1930:FF:000006">
    <property type="entry name" value="Complement C3"/>
    <property type="match status" value="1"/>
</dbReference>
<dbReference type="Pfam" id="PF07678">
    <property type="entry name" value="TED_complement"/>
    <property type="match status" value="1"/>
</dbReference>
<evidence type="ECO:0000256" key="1">
    <source>
        <dbReference type="ARBA" id="ARBA00003326"/>
    </source>
</evidence>
<dbReference type="Gene3D" id="6.20.50.160">
    <property type="match status" value="1"/>
</dbReference>
<dbReference type="InterPro" id="IPR040839">
    <property type="entry name" value="MG4"/>
</dbReference>
<evidence type="ECO:0000256" key="12">
    <source>
        <dbReference type="ARBA" id="ARBA00023198"/>
    </source>
</evidence>
<dbReference type="PANTHER" id="PTHR11412">
    <property type="entry name" value="MACROGLOBULIN / COMPLEMENT"/>
    <property type="match status" value="1"/>
</dbReference>
<feature type="signal peptide" evidence="21">
    <location>
        <begin position="1"/>
        <end position="22"/>
    </location>
</feature>
<evidence type="ECO:0000256" key="17">
    <source>
        <dbReference type="ARBA" id="ARBA00093484"/>
    </source>
</evidence>
<dbReference type="Gene3D" id="2.60.40.10">
    <property type="entry name" value="Immunoglobulins"/>
    <property type="match status" value="1"/>
</dbReference>
<evidence type="ECO:0000256" key="6">
    <source>
        <dbReference type="ARBA" id="ARBA00022588"/>
    </source>
</evidence>
<dbReference type="GO" id="GO:0006954">
    <property type="term" value="P:inflammatory response"/>
    <property type="evidence" value="ECO:0007669"/>
    <property type="project" value="UniProtKB-KW"/>
</dbReference>
<dbReference type="InterPro" id="IPR018933">
    <property type="entry name" value="Netrin_module_non-TIMP"/>
</dbReference>
<dbReference type="EMBL" id="AK304071">
    <property type="protein sequence ID" value="BAG64978.1"/>
    <property type="molecule type" value="mRNA"/>
</dbReference>
<feature type="domain" description="Anaphylatoxin-like" evidence="22">
    <location>
        <begin position="693"/>
        <end position="728"/>
    </location>
</feature>
<dbReference type="SUPFAM" id="SSF48239">
    <property type="entry name" value="Terpenoid cyclases/Protein prenyltransferases"/>
    <property type="match status" value="1"/>
</dbReference>
<accession>E7EU73</accession>
<reference evidence="24" key="1">
    <citation type="submission" date="2007-10" db="EMBL/GenBank/DDBJ databases">
        <title>NEDO human cDNA sequencing project focused on splicing variants.</title>
        <authorList>
            <person name="Wakamatsu A."/>
            <person name="Yamamoto J."/>
            <person name="Kimura K."/>
            <person name="Ishii S."/>
            <person name="Watanabe K."/>
            <person name="Sugiyama A."/>
            <person name="Murakawa K."/>
            <person name="Kaida T."/>
            <person name="Tsuchiya K."/>
            <person name="Fukuzumi Y."/>
            <person name="Kumagai A."/>
            <person name="Oishi Y."/>
            <person name="Yamamoto S."/>
            <person name="Ono Y."/>
            <person name="Komori Y."/>
            <person name="Yamazaki M."/>
            <person name="Kisu Y."/>
            <person name="Nishikawa T."/>
            <person name="Sugano S."/>
            <person name="Nomura N."/>
            <person name="Isogai T."/>
        </authorList>
    </citation>
    <scope>NUCLEOTIDE SEQUENCE</scope>
    <source>
        <tissue evidence="24">Trachea</tissue>
    </source>
</reference>
<comment type="function">
    <text evidence="15">Adipogenic hormone that stimulates triglyceride synthesis and glucose transport in adipocytes, regulating fat storage and playing a role in postprandial triglyceride clearance. Appears to stimulate triglyceride synthesis via activation of the PLC, MAPK and AKT signaling pathways. Acts by binding to its receptor, C5AR2, activating G protein-coupled receptor signaling, promoting the phosphorylation, ARRB2-mediated internalization and endocytosis of C5AR2.</text>
</comment>
<evidence type="ECO:0000256" key="5">
    <source>
        <dbReference type="ARBA" id="ARBA00022525"/>
    </source>
</evidence>
<dbReference type="SMART" id="SM01359">
    <property type="entry name" value="A2M_N_2"/>
    <property type="match status" value="1"/>
</dbReference>
<dbReference type="PROSITE" id="PS00477">
    <property type="entry name" value="ALPHA_2_MACROGLOBULIN"/>
    <property type="match status" value="1"/>
</dbReference>
<evidence type="ECO:0000256" key="15">
    <source>
        <dbReference type="ARBA" id="ARBA00093400"/>
    </source>
</evidence>
<dbReference type="InterPro" id="IPR047565">
    <property type="entry name" value="Alpha-macroglob_thiol-ester_cl"/>
</dbReference>
<dbReference type="GO" id="GO:0004866">
    <property type="term" value="F:endopeptidase inhibitor activity"/>
    <property type="evidence" value="ECO:0007669"/>
    <property type="project" value="InterPro"/>
</dbReference>
<dbReference type="PROSITE" id="PS01177">
    <property type="entry name" value="ANAPHYLATOXIN_1"/>
    <property type="match status" value="1"/>
</dbReference>
<dbReference type="GO" id="GO:0006957">
    <property type="term" value="P:complement activation, alternative pathway"/>
    <property type="evidence" value="ECO:0007669"/>
    <property type="project" value="UniProtKB-KW"/>
</dbReference>
<evidence type="ECO:0000256" key="20">
    <source>
        <dbReference type="ARBA" id="ARBA00093555"/>
    </source>
</evidence>
<protein>
    <recommendedName>
        <fullName evidence="4">Complement C3</fullName>
    </recommendedName>
</protein>
<comment type="subcellular location">
    <subcellularLocation>
        <location evidence="2">Cell surface</location>
    </subcellularLocation>
    <subcellularLocation>
        <location evidence="3">Secreted</location>
    </subcellularLocation>
</comment>
<dbReference type="Gene3D" id="1.50.10.20">
    <property type="match status" value="1"/>
</dbReference>
<evidence type="ECO:0000256" key="3">
    <source>
        <dbReference type="ARBA" id="ARBA00004613"/>
    </source>
</evidence>
<dbReference type="Gene3D" id="2.60.40.1940">
    <property type="match status" value="1"/>
</dbReference>
<dbReference type="SUPFAM" id="SSF47686">
    <property type="entry name" value="Anaphylotoxins (complement system)"/>
    <property type="match status" value="1"/>
</dbReference>
<comment type="function">
    <text evidence="14">Mediator of local inflammatory process released following cleavage by C3 convertase. Acts by binding to its receptor, C3AR1, activating G protein-coupled receptor signaling, promoting the phosphorylation, ARRB2-mediated internalization and endocytosis of C3AR1. C3a anaphylatoxin stimulates the activation of immune cells such as mast cells and basophilic leukocytes to release inflammation agents, such as cytokines, chemokines and histamine, which promote inflammation development. Also acts as potent chemoattractant for the migration of macrophages and neutrophils to the inflamed tissues, resulting in neutralization of the inflammatory triggers by multiple ways, such as phagocytosis and generation of reactive oxidants.</text>
</comment>
<dbReference type="Gene3D" id="1.20.91.20">
    <property type="entry name" value="Anaphylotoxins (complement system)"/>
    <property type="match status" value="1"/>
</dbReference>
<dbReference type="InterPro" id="IPR008930">
    <property type="entry name" value="Terpenoid_cyclase/PrenylTrfase"/>
</dbReference>
<dbReference type="InterPro" id="IPR041425">
    <property type="entry name" value="C3/4/5_MG1"/>
</dbReference>
<dbReference type="InterPro" id="IPR018081">
    <property type="entry name" value="Anaphylatoxin_comp_syst"/>
</dbReference>
<dbReference type="PRINTS" id="PR00004">
    <property type="entry name" value="ANAPHYLATOXN"/>
</dbReference>
<dbReference type="FunFam" id="2.60.40.10:FF:001013">
    <property type="entry name" value="Complement C3"/>
    <property type="match status" value="1"/>
</dbReference>
<dbReference type="SMART" id="SM00643">
    <property type="entry name" value="C345C"/>
    <property type="match status" value="1"/>
</dbReference>
<dbReference type="FunFam" id="1.20.91.20:FF:000001">
    <property type="entry name" value="Complement C3"/>
    <property type="match status" value="1"/>
</dbReference>
<dbReference type="PROSITE" id="PS01178">
    <property type="entry name" value="ANAPHYLATOXIN_2"/>
    <property type="match status" value="1"/>
</dbReference>
<dbReference type="SMART" id="SM00104">
    <property type="entry name" value="ANATO"/>
    <property type="match status" value="1"/>
</dbReference>
<evidence type="ECO:0000256" key="14">
    <source>
        <dbReference type="ARBA" id="ARBA00093364"/>
    </source>
</evidence>
<dbReference type="Pfam" id="PF17790">
    <property type="entry name" value="MG1"/>
    <property type="match status" value="1"/>
</dbReference>
<accession>B4E216</accession>
<dbReference type="InterPro" id="IPR049466">
    <property type="entry name" value="C3_CUB1"/>
</dbReference>